<evidence type="ECO:0000259" key="2">
    <source>
        <dbReference type="PROSITE" id="PS51112"/>
    </source>
</evidence>
<dbReference type="HOGENOM" id="CLU_095686_1_1_2"/>
<dbReference type="KEGG" id="iag:Igag_1233"/>
<dbReference type="Gene3D" id="3.30.700.20">
    <property type="entry name" value="Hypothetical protein ph0010, domain 1"/>
    <property type="match status" value="1"/>
</dbReference>
<organism evidence="3 4">
    <name type="scientific">Ignisphaera aggregans (strain DSM 17230 / JCM 13409 / AQ1.S1)</name>
    <dbReference type="NCBI Taxonomy" id="583356"/>
    <lineage>
        <taxon>Archaea</taxon>
        <taxon>Thermoproteota</taxon>
        <taxon>Thermoprotei</taxon>
        <taxon>Desulfurococcales</taxon>
        <taxon>Desulfurococcaceae</taxon>
        <taxon>Ignisphaera</taxon>
    </lineage>
</organism>
<dbReference type="SUPFAM" id="SSF143447">
    <property type="entry name" value="AMMECR1-like"/>
    <property type="match status" value="1"/>
</dbReference>
<dbReference type="PANTHER" id="PTHR13016">
    <property type="entry name" value="AMMECR1 HOMOLOG"/>
    <property type="match status" value="1"/>
</dbReference>
<name>E0SPB2_IGNAA</name>
<dbReference type="AlphaFoldDB" id="E0SPB2"/>
<dbReference type="EMBL" id="CP002098">
    <property type="protein sequence ID" value="ADM28039.1"/>
    <property type="molecule type" value="Genomic_DNA"/>
</dbReference>
<protein>
    <recommendedName>
        <fullName evidence="1">Protein Igag_1233</fullName>
    </recommendedName>
</protein>
<dbReference type="InterPro" id="IPR027485">
    <property type="entry name" value="AMMECR1_N"/>
</dbReference>
<dbReference type="InterPro" id="IPR002733">
    <property type="entry name" value="AMMECR1_domain"/>
</dbReference>
<dbReference type="PANTHER" id="PTHR13016:SF0">
    <property type="entry name" value="AMME SYNDROME CANDIDATE GENE 1 PROTEIN"/>
    <property type="match status" value="1"/>
</dbReference>
<dbReference type="HAMAP" id="MF_00645">
    <property type="entry name" value="AMMECR1"/>
    <property type="match status" value="1"/>
</dbReference>
<reference evidence="3 4" key="1">
    <citation type="journal article" date="2010" name="Stand. Genomic Sci.">
        <title>Complete genome sequence of Ignisphaera aggregans type strain (AQ1.S1).</title>
        <authorList>
            <person name="Goker M."/>
            <person name="Held B."/>
            <person name="Lapidus A."/>
            <person name="Nolan M."/>
            <person name="Spring S."/>
            <person name="Yasawong M."/>
            <person name="Lucas S."/>
            <person name="Glavina Del Rio T."/>
            <person name="Tice H."/>
            <person name="Cheng J.F."/>
            <person name="Goodwin L."/>
            <person name="Tapia R."/>
            <person name="Pitluck S."/>
            <person name="Liolios K."/>
            <person name="Ivanova N."/>
            <person name="Mavromatis K."/>
            <person name="Mikhailova N."/>
            <person name="Pati A."/>
            <person name="Chen A."/>
            <person name="Palaniappan K."/>
            <person name="Brambilla E."/>
            <person name="Land M."/>
            <person name="Hauser L."/>
            <person name="Chang Y.J."/>
            <person name="Jeffries C.D."/>
            <person name="Brettin T."/>
            <person name="Detter J.C."/>
            <person name="Han C."/>
            <person name="Rohde M."/>
            <person name="Sikorski J."/>
            <person name="Woyke T."/>
            <person name="Bristow J."/>
            <person name="Eisen J.A."/>
            <person name="Markowitz V."/>
            <person name="Hugenholtz P."/>
            <person name="Kyrpides N.C."/>
            <person name="Klenk H.P."/>
        </authorList>
    </citation>
    <scope>NUCLEOTIDE SEQUENCE [LARGE SCALE GENOMIC DNA]</scope>
    <source>
        <strain evidence="4">DSM 17230 / JCM 13409 / AQ1.S1</strain>
    </source>
</reference>
<dbReference type="Proteomes" id="UP000001304">
    <property type="component" value="Chromosome"/>
</dbReference>
<gene>
    <name evidence="3" type="ordered locus">Igag_1233</name>
</gene>
<dbReference type="InterPro" id="IPR023472">
    <property type="entry name" value="Uncharacterised_MJ0810"/>
</dbReference>
<evidence type="ECO:0000313" key="4">
    <source>
        <dbReference type="Proteomes" id="UP000001304"/>
    </source>
</evidence>
<dbReference type="InterPro" id="IPR027623">
    <property type="entry name" value="AmmeMemoSam_A"/>
</dbReference>
<dbReference type="STRING" id="583356.Igag_1233"/>
<evidence type="ECO:0000313" key="3">
    <source>
        <dbReference type="EMBL" id="ADM28039.1"/>
    </source>
</evidence>
<dbReference type="PROSITE" id="PS51112">
    <property type="entry name" value="AMMECR1"/>
    <property type="match status" value="1"/>
</dbReference>
<feature type="domain" description="AMMECR1" evidence="2">
    <location>
        <begin position="16"/>
        <end position="205"/>
    </location>
</feature>
<accession>E0SPB2</accession>
<dbReference type="BioCyc" id="IAGG583356:GHAH-1210-MONOMER"/>
<evidence type="ECO:0000256" key="1">
    <source>
        <dbReference type="HAMAP-Rule" id="MF_00645"/>
    </source>
</evidence>
<dbReference type="Gene3D" id="3.30.1490.150">
    <property type="entry name" value="Hypothetical protein ph0010, domain 2"/>
    <property type="match status" value="1"/>
</dbReference>
<dbReference type="InterPro" id="IPR036071">
    <property type="entry name" value="AMMECR1_dom_sf"/>
</dbReference>
<sequence length="224" mass="25352">MSYEQNIIEPSEISIDEGVFLVRLARKAIETYVIESRKIGLPDDTPEKLKRKGMAFVTIESVLKESKELRGCIGFLQPVAPLAETVINAAIAAATEDPRFPPLTYNELNNIVIEVSILSIPKPVRRIPDDIIIGKHGIIVMRGWYSGTLLPQVPIDYCWDVETFLAEGCLKAGMEPDCWLDRRTKLFVYEASIFYEESPRGAISHRNLIQEFKSKCKADYPYSK</sequence>
<dbReference type="NCBIfam" id="TIGR04335">
    <property type="entry name" value="AmmeMemoSam_A"/>
    <property type="match status" value="1"/>
</dbReference>
<dbReference type="NCBIfam" id="TIGR00296">
    <property type="entry name" value="TIGR00296 family protein"/>
    <property type="match status" value="1"/>
</dbReference>
<dbReference type="Pfam" id="PF01871">
    <property type="entry name" value="AMMECR1"/>
    <property type="match status" value="1"/>
</dbReference>
<proteinExistence type="inferred from homology"/>
<keyword evidence="4" id="KW-1185">Reference proteome</keyword>
<dbReference type="InterPro" id="IPR023473">
    <property type="entry name" value="AMMECR1"/>
</dbReference>